<dbReference type="Gene3D" id="1.10.8.270">
    <property type="entry name" value="putative rabgap domain of human tbc1 domain family member 14 like domains"/>
    <property type="match status" value="1"/>
</dbReference>
<dbReference type="Gene3D" id="1.10.510.10">
    <property type="entry name" value="Transferase(Phosphotransferase) domain 1"/>
    <property type="match status" value="1"/>
</dbReference>
<dbReference type="Proteomes" id="UP000092462">
    <property type="component" value="Unassembled WGS sequence"/>
</dbReference>
<dbReference type="FunFam" id="1.10.8.270:FF:000044">
    <property type="entry name" value="TBC Kinase homolog"/>
    <property type="match status" value="1"/>
</dbReference>
<dbReference type="EnsemblMetazoa" id="PPAI006216-RA">
    <property type="protein sequence ID" value="PPAI006216-PA"/>
    <property type="gene ID" value="PPAI006216"/>
</dbReference>
<dbReference type="GO" id="GO:0005096">
    <property type="term" value="F:GTPase activator activity"/>
    <property type="evidence" value="ECO:0007669"/>
    <property type="project" value="UniProtKB-KW"/>
</dbReference>
<dbReference type="InterPro" id="IPR001763">
    <property type="entry name" value="Rhodanese-like_dom"/>
</dbReference>
<dbReference type="VEuPathDB" id="VectorBase:PPAI006216"/>
<reference evidence="2" key="1">
    <citation type="submission" date="2022-08" db="UniProtKB">
        <authorList>
            <consortium name="EnsemblMetazoa"/>
        </authorList>
    </citation>
    <scope>IDENTIFICATION</scope>
    <source>
        <strain evidence="2">Israel</strain>
    </source>
</reference>
<dbReference type="SUPFAM" id="SSF52821">
    <property type="entry name" value="Rhodanese/Cell cycle control phosphatase"/>
    <property type="match status" value="1"/>
</dbReference>
<evidence type="ECO:0000256" key="1">
    <source>
        <dbReference type="ARBA" id="ARBA00022468"/>
    </source>
</evidence>
<accession>A0A1B0FY85</accession>
<dbReference type="InterPro" id="IPR036873">
    <property type="entry name" value="Rhodanese-like_dom_sf"/>
</dbReference>
<proteinExistence type="predicted"/>
<dbReference type="SMART" id="SM00164">
    <property type="entry name" value="TBC"/>
    <property type="match status" value="1"/>
</dbReference>
<name>A0A1B0FY85_PHLPP</name>
<dbReference type="Pfam" id="PF00566">
    <property type="entry name" value="RabGAP-TBC"/>
    <property type="match status" value="1"/>
</dbReference>
<protein>
    <submittedName>
        <fullName evidence="2">Uncharacterized protein</fullName>
    </submittedName>
</protein>
<dbReference type="EMBL" id="AJVK01000801">
    <property type="status" value="NOT_ANNOTATED_CDS"/>
    <property type="molecule type" value="Genomic_DNA"/>
</dbReference>
<dbReference type="PANTHER" id="PTHR22957">
    <property type="entry name" value="TBC1 DOMAIN FAMILY MEMBER GTPASE-ACTIVATING PROTEIN"/>
    <property type="match status" value="1"/>
</dbReference>
<dbReference type="Pfam" id="PF00069">
    <property type="entry name" value="Pkinase"/>
    <property type="match status" value="1"/>
</dbReference>
<dbReference type="InterPro" id="IPR000719">
    <property type="entry name" value="Prot_kinase_dom"/>
</dbReference>
<dbReference type="GO" id="GO:0005524">
    <property type="term" value="F:ATP binding"/>
    <property type="evidence" value="ECO:0007669"/>
    <property type="project" value="InterPro"/>
</dbReference>
<sequence>MSPCVSKCVSNLAAYTFFARCHSADTCGTNGLPLTPNSISIFGLAQFLKSINHPNLCDFIEIIRGKHERTIIVSEYVGEPLTERLPVSYNTSLQIFKQIVAGLDHIHKQGFVHHNLEPENILVDSENRVKLFNYGLFYITNSGSYVSFPIGNVRYMSPERLLGGKNNIKSDVWSVGIIMVELIFQVILWGNLKIAQIVRKVLSLCNTKNVLEKIAREHKFYDKYQELDETLIGLLESCLAISVKERVLPEEILKCAIFEDIPGYREREKSSNLLLRCPLKQIYYLWQLAGGDVQSELKKEGLIRTEAPILLMPSVILLNGRICGSPRSQSHLFDNRIVHLSLANLTERLSKINKLAYYPLIHTDTSHLSFYKQIKVKEEYLPLVIREKDTEYQFHRVVLFKRLLMGYPFTRDLIVQEAQKDIPPFLRGEVWACLLGVLDNTGCYEKIDKVTPTSTDRQIEVDIPRCHQYDELLSSPVGHRKLKRLLKAWVTSHQLLYVYWQGLDSLTAPFLYLNFNNEEKAFLSLYRFIPKYLHWFFLKDNSAVIKEYLSKFSQLTTFHEPQLAKHLATINFIPELFAIPWFLTMFSHVFPLHKIIHLWDKLMLGDHSYPLFIGISVLKQLKNTLLSSGFNECILLFSDLPDIVMETCVIDSQKLYTSTPKSLAYRKHVLHEQDPSQFDIQDIELEDLKREMCPRISTNDLVELHLSSPDRLTVIDLRNSTDFRRAHLANSLNIPFTSVLLGDTRLSALGIPNLETMLNNRVVVIVSLVHENAILVIFKFSRGLWRQWSMYPPPRFQRFALILPKCTGDIAMSLTLP</sequence>
<organism evidence="2 3">
    <name type="scientific">Phlebotomus papatasi</name>
    <name type="common">Sandfly</name>
    <dbReference type="NCBI Taxonomy" id="29031"/>
    <lineage>
        <taxon>Eukaryota</taxon>
        <taxon>Metazoa</taxon>
        <taxon>Ecdysozoa</taxon>
        <taxon>Arthropoda</taxon>
        <taxon>Hexapoda</taxon>
        <taxon>Insecta</taxon>
        <taxon>Pterygota</taxon>
        <taxon>Neoptera</taxon>
        <taxon>Endopterygota</taxon>
        <taxon>Diptera</taxon>
        <taxon>Nematocera</taxon>
        <taxon>Psychodoidea</taxon>
        <taxon>Psychodidae</taxon>
        <taxon>Phlebotomus</taxon>
        <taxon>Phlebotomus</taxon>
    </lineage>
</organism>
<dbReference type="InterPro" id="IPR035969">
    <property type="entry name" value="Rab-GAP_TBC_sf"/>
</dbReference>
<dbReference type="PANTHER" id="PTHR22957:SF168">
    <property type="entry name" value="TBC DOMAIN-CONTAINING PROTEIN KINASE-LIKE PROTEIN"/>
    <property type="match status" value="1"/>
</dbReference>
<dbReference type="InterPro" id="IPR011009">
    <property type="entry name" value="Kinase-like_dom_sf"/>
</dbReference>
<dbReference type="FunFam" id="1.10.472.80:FF:000015">
    <property type="entry name" value="TBC domain-containing protein kinase-like protein"/>
    <property type="match status" value="1"/>
</dbReference>
<dbReference type="SUPFAM" id="SSF56112">
    <property type="entry name" value="Protein kinase-like (PK-like)"/>
    <property type="match status" value="1"/>
</dbReference>
<dbReference type="PROSITE" id="PS50011">
    <property type="entry name" value="PROTEIN_KINASE_DOM"/>
    <property type="match status" value="1"/>
</dbReference>
<keyword evidence="1" id="KW-0343">GTPase activation</keyword>
<dbReference type="Gene3D" id="3.40.250.10">
    <property type="entry name" value="Rhodanese-like domain"/>
    <property type="match status" value="1"/>
</dbReference>
<dbReference type="GO" id="GO:0004672">
    <property type="term" value="F:protein kinase activity"/>
    <property type="evidence" value="ECO:0007669"/>
    <property type="project" value="InterPro"/>
</dbReference>
<dbReference type="PROSITE" id="PS50086">
    <property type="entry name" value="TBC_RABGAP"/>
    <property type="match status" value="1"/>
</dbReference>
<dbReference type="SUPFAM" id="SSF47923">
    <property type="entry name" value="Ypt/Rab-GAP domain of gyp1p"/>
    <property type="match status" value="2"/>
</dbReference>
<dbReference type="PROSITE" id="PS50206">
    <property type="entry name" value="RHODANESE_3"/>
    <property type="match status" value="1"/>
</dbReference>
<dbReference type="FunFam" id="1.10.510.10:FF:001232">
    <property type="entry name" value="Predicted protein"/>
    <property type="match status" value="1"/>
</dbReference>
<dbReference type="AlphaFoldDB" id="A0A1B0FY85"/>
<dbReference type="Gene3D" id="1.10.472.80">
    <property type="entry name" value="Ypt/Rab-GAP domain of gyp1p, domain 3"/>
    <property type="match status" value="1"/>
</dbReference>
<evidence type="ECO:0000313" key="3">
    <source>
        <dbReference type="Proteomes" id="UP000092462"/>
    </source>
</evidence>
<dbReference type="InterPro" id="IPR000195">
    <property type="entry name" value="Rab-GAP-TBC_dom"/>
</dbReference>
<evidence type="ECO:0000313" key="2">
    <source>
        <dbReference type="EnsemblMetazoa" id="PPAI006216-PA"/>
    </source>
</evidence>
<dbReference type="VEuPathDB" id="VectorBase:PPAPM1_010664"/>
<keyword evidence="3" id="KW-1185">Reference proteome</keyword>